<dbReference type="NCBIfam" id="TIGR01569">
    <property type="entry name" value="A_tha_TIGR01569"/>
    <property type="match status" value="1"/>
</dbReference>
<feature type="signal peptide" evidence="9">
    <location>
        <begin position="1"/>
        <end position="23"/>
    </location>
</feature>
<keyword evidence="9" id="KW-0732">Signal</keyword>
<evidence type="ECO:0000313" key="11">
    <source>
        <dbReference type="EMBL" id="SPD27290.1"/>
    </source>
</evidence>
<keyword evidence="4 8" id="KW-1003">Cell membrane</keyword>
<keyword evidence="7 8" id="KW-0472">Membrane</keyword>
<dbReference type="Gene3D" id="4.10.60.10">
    <property type="entry name" value="Zinc finger, CCHC-type"/>
    <property type="match status" value="1"/>
</dbReference>
<comment type="subcellular location">
    <subcellularLocation>
        <location evidence="1 8">Cell membrane</location>
        <topology evidence="1 8">Multi-pass membrane protein</topology>
    </subcellularLocation>
</comment>
<dbReference type="SUPFAM" id="SSF57756">
    <property type="entry name" value="Retrovirus zinc finger-like domains"/>
    <property type="match status" value="1"/>
</dbReference>
<evidence type="ECO:0000256" key="1">
    <source>
        <dbReference type="ARBA" id="ARBA00004651"/>
    </source>
</evidence>
<dbReference type="SMART" id="SM00343">
    <property type="entry name" value="ZnF_C2HC"/>
    <property type="match status" value="2"/>
</dbReference>
<dbReference type="InterPro" id="IPR001878">
    <property type="entry name" value="Znf_CCHC"/>
</dbReference>
<dbReference type="PANTHER" id="PTHR36488">
    <property type="entry name" value="CASP-LIKE PROTEIN 1U1"/>
    <property type="match status" value="1"/>
</dbReference>
<dbReference type="InterPro" id="IPR044173">
    <property type="entry name" value="CASPL"/>
</dbReference>
<evidence type="ECO:0000256" key="4">
    <source>
        <dbReference type="ARBA" id="ARBA00022475"/>
    </source>
</evidence>
<dbReference type="Pfam" id="PF04535">
    <property type="entry name" value="CASP_dom"/>
    <property type="match status" value="1"/>
</dbReference>
<evidence type="ECO:0000256" key="7">
    <source>
        <dbReference type="ARBA" id="ARBA00023136"/>
    </source>
</evidence>
<evidence type="ECO:0000256" key="9">
    <source>
        <dbReference type="SAM" id="SignalP"/>
    </source>
</evidence>
<feature type="chain" id="PRO_5014621237" description="CASP-like protein" evidence="9">
    <location>
        <begin position="24"/>
        <end position="368"/>
    </location>
</feature>
<name>A0A2N9ISW6_FAGSY</name>
<dbReference type="InterPro" id="IPR006702">
    <property type="entry name" value="CASP_dom"/>
</dbReference>
<feature type="domain" description="CCHC-type" evidence="10">
    <location>
        <begin position="233"/>
        <end position="249"/>
    </location>
</feature>
<keyword evidence="6 8" id="KW-1133">Transmembrane helix</keyword>
<feature type="transmembrane region" description="Helical" evidence="8">
    <location>
        <begin position="82"/>
        <end position="103"/>
    </location>
</feature>
<sequence length="368" mass="40282">MAKTKRVCTLLLRLMALGATLSAAIVMATSHERATYFSVSFEAKYSHTPAFKYFVIANAIVSGYGFLVLFLPSESLLWRLVFALDVVFTMLLSSGISAAVAIAQVGKQGNSFAETSVHPVLPTALIVRARFPKPENCNARNLLTRRHAPRLSPANPPVLISAAAARLLRLSCASYPRIRLVKTNLHQKSRRQKTTARAGEASGVFLYSDPRAPTRALLLLLILLPHPRMVRKYCKNCYQQGHLLFECPTVQCRYCHKIGHIVYNCPTRPPKPGHSRTLPRPGNPSVVAAAKESFSAPSLSYVSVSELRSLVFSIVKQILSTSGKVSSAVSGNTWYFDSACCNHMSPDSQLFSSVIPTTHAPLIQTANC</sequence>
<dbReference type="InterPro" id="IPR036875">
    <property type="entry name" value="Znf_CCHC_sf"/>
</dbReference>
<dbReference type="InterPro" id="IPR006459">
    <property type="entry name" value="CASP/CASPL"/>
</dbReference>
<organism evidence="11">
    <name type="scientific">Fagus sylvatica</name>
    <name type="common">Beechnut</name>
    <dbReference type="NCBI Taxonomy" id="28930"/>
    <lineage>
        <taxon>Eukaryota</taxon>
        <taxon>Viridiplantae</taxon>
        <taxon>Streptophyta</taxon>
        <taxon>Embryophyta</taxon>
        <taxon>Tracheophyta</taxon>
        <taxon>Spermatophyta</taxon>
        <taxon>Magnoliopsida</taxon>
        <taxon>eudicotyledons</taxon>
        <taxon>Gunneridae</taxon>
        <taxon>Pentapetalae</taxon>
        <taxon>rosids</taxon>
        <taxon>fabids</taxon>
        <taxon>Fagales</taxon>
        <taxon>Fagaceae</taxon>
        <taxon>Fagus</taxon>
    </lineage>
</organism>
<keyword evidence="5 8" id="KW-0812">Transmembrane</keyword>
<evidence type="ECO:0000256" key="6">
    <source>
        <dbReference type="ARBA" id="ARBA00022989"/>
    </source>
</evidence>
<reference evidence="11" key="1">
    <citation type="submission" date="2018-02" db="EMBL/GenBank/DDBJ databases">
        <authorList>
            <person name="Cohen D.B."/>
            <person name="Kent A.D."/>
        </authorList>
    </citation>
    <scope>NUCLEOTIDE SEQUENCE</scope>
</reference>
<comment type="caution">
    <text evidence="8">Lacks conserved residue(s) required for the propagation of feature annotation.</text>
</comment>
<protein>
    <recommendedName>
        <fullName evidence="8">CASP-like protein</fullName>
    </recommendedName>
</protein>
<dbReference type="GO" id="GO:0005886">
    <property type="term" value="C:plasma membrane"/>
    <property type="evidence" value="ECO:0007669"/>
    <property type="project" value="UniProtKB-SubCell"/>
</dbReference>
<dbReference type="PANTHER" id="PTHR36488:SF8">
    <property type="entry name" value="CASP-LIKE PROTEIN 1U1"/>
    <property type="match status" value="1"/>
</dbReference>
<proteinExistence type="inferred from homology"/>
<evidence type="ECO:0000256" key="2">
    <source>
        <dbReference type="ARBA" id="ARBA00007651"/>
    </source>
</evidence>
<dbReference type="EMBL" id="OIVN01006186">
    <property type="protein sequence ID" value="SPD27290.1"/>
    <property type="molecule type" value="Genomic_DNA"/>
</dbReference>
<dbReference type="GO" id="GO:0008270">
    <property type="term" value="F:zinc ion binding"/>
    <property type="evidence" value="ECO:0007669"/>
    <property type="project" value="InterPro"/>
</dbReference>
<evidence type="ECO:0000256" key="3">
    <source>
        <dbReference type="ARBA" id="ARBA00011489"/>
    </source>
</evidence>
<dbReference type="AlphaFoldDB" id="A0A2N9ISW6"/>
<evidence type="ECO:0000256" key="8">
    <source>
        <dbReference type="RuleBase" id="RU361233"/>
    </source>
</evidence>
<gene>
    <name evidence="11" type="ORF">FSB_LOCUS55172</name>
</gene>
<comment type="similarity">
    <text evidence="2 8">Belongs to the Casparian strip membrane proteins (CASP) family.</text>
</comment>
<evidence type="ECO:0000259" key="10">
    <source>
        <dbReference type="SMART" id="SM00343"/>
    </source>
</evidence>
<comment type="subunit">
    <text evidence="3 8">Homodimer and heterodimers.</text>
</comment>
<accession>A0A2N9ISW6</accession>
<feature type="domain" description="CCHC-type" evidence="10">
    <location>
        <begin position="251"/>
        <end position="267"/>
    </location>
</feature>
<dbReference type="GO" id="GO:0003676">
    <property type="term" value="F:nucleic acid binding"/>
    <property type="evidence" value="ECO:0007669"/>
    <property type="project" value="InterPro"/>
</dbReference>
<evidence type="ECO:0000256" key="5">
    <source>
        <dbReference type="ARBA" id="ARBA00022692"/>
    </source>
</evidence>
<feature type="transmembrane region" description="Helical" evidence="8">
    <location>
        <begin position="50"/>
        <end position="70"/>
    </location>
</feature>